<feature type="domain" description="Histidine kinase" evidence="23">
    <location>
        <begin position="213"/>
        <end position="403"/>
    </location>
</feature>
<dbReference type="InterPro" id="IPR017205">
    <property type="entry name" value="Sig_transdc_His_kinase_ChrS"/>
</dbReference>
<dbReference type="EMBL" id="BSET01000001">
    <property type="protein sequence ID" value="GLK01685.1"/>
    <property type="molecule type" value="Genomic_DNA"/>
</dbReference>
<sequence length="413" mass="43707">MAAIAATREDENMDAHASLGSARQRMLRGARFALHVITVVLAFVGTIRAIDAGAEIVVASIAAALFLGWYATGAALLQGAVARWWLFALAALWAGLLAISAEYVWLAFPLLLLAGHVLRAGWSVVFAILVLAAAIMAPLLHHGQTSFAHIVGPVVGGGFALAISLGYDTLLRDAAERERLIASLVRAQDETAELQDELLRTQREAGASRERTRLARDLHDTIAQELSSISLLARTGEIARLPQIDALAQKSLTELRRIVAALDPTELEGSALAGALERMLAEAHVHSGIQTSLEVDLPPRALPTAVEVTLLRVAQSALANVRQHAAASTVAVRLHESEGSVGLDVVDDGAGFDPDAGEQPRAERTSYGLAAMRARVREHGGELHVQSALGEGTRLRVRIPLPGADSFGEGGDA</sequence>
<feature type="transmembrane region" description="Helical" evidence="22">
    <location>
        <begin position="56"/>
        <end position="77"/>
    </location>
</feature>
<keyword evidence="9" id="KW-0963">Cytoplasm</keyword>
<dbReference type="Gene3D" id="1.20.5.1930">
    <property type="match status" value="1"/>
</dbReference>
<evidence type="ECO:0000256" key="12">
    <source>
        <dbReference type="ARBA" id="ARBA00022723"/>
    </source>
</evidence>
<dbReference type="GO" id="GO:0005737">
    <property type="term" value="C:cytoplasm"/>
    <property type="evidence" value="ECO:0007669"/>
    <property type="project" value="UniProtKB-SubCell"/>
</dbReference>
<evidence type="ECO:0000256" key="9">
    <source>
        <dbReference type="ARBA" id="ARBA00022490"/>
    </source>
</evidence>
<evidence type="ECO:0000313" key="25">
    <source>
        <dbReference type="Proteomes" id="UP001142325"/>
    </source>
</evidence>
<reference evidence="24" key="1">
    <citation type="journal article" date="2014" name="Int. J. Syst. Evol. Microbiol.">
        <title>Complete genome sequence of Corynebacterium casei LMG S-19264T (=DSM 44701T), isolated from a smear-ripened cheese.</title>
        <authorList>
            <consortium name="US DOE Joint Genome Institute (JGI-PGF)"/>
            <person name="Walter F."/>
            <person name="Albersmeier A."/>
            <person name="Kalinowski J."/>
            <person name="Ruckert C."/>
        </authorList>
    </citation>
    <scope>NUCLEOTIDE SEQUENCE</scope>
    <source>
        <strain evidence="24">VKM Ac-1958</strain>
    </source>
</reference>
<evidence type="ECO:0000256" key="2">
    <source>
        <dbReference type="ARBA" id="ARBA00001966"/>
    </source>
</evidence>
<dbReference type="GO" id="GO:0000155">
    <property type="term" value="F:phosphorelay sensor kinase activity"/>
    <property type="evidence" value="ECO:0007669"/>
    <property type="project" value="InterPro"/>
</dbReference>
<evidence type="ECO:0000256" key="10">
    <source>
        <dbReference type="ARBA" id="ARBA00022679"/>
    </source>
</evidence>
<evidence type="ECO:0000256" key="7">
    <source>
        <dbReference type="ARBA" id="ARBA00022475"/>
    </source>
</evidence>
<comment type="catalytic activity">
    <reaction evidence="1">
        <text>ATP + protein L-histidine = ADP + protein N-phospho-L-histidine.</text>
        <dbReference type="EC" id="2.7.13.3"/>
    </reaction>
</comment>
<feature type="coiled-coil region" evidence="21">
    <location>
        <begin position="177"/>
        <end position="204"/>
    </location>
</feature>
<proteinExistence type="predicted"/>
<keyword evidence="7" id="KW-1003">Cell membrane</keyword>
<keyword evidence="13 24" id="KW-0418">Kinase</keyword>
<dbReference type="EC" id="2.7.13.3" evidence="5"/>
<accession>A0A9W6M8B3</accession>
<dbReference type="InterPro" id="IPR050482">
    <property type="entry name" value="Sensor_HK_TwoCompSys"/>
</dbReference>
<comment type="caution">
    <text evidence="24">The sequence shown here is derived from an EMBL/GenBank/DDBJ whole genome shotgun (WGS) entry which is preliminary data.</text>
</comment>
<evidence type="ECO:0000256" key="18">
    <source>
        <dbReference type="ARBA" id="ARBA00023136"/>
    </source>
</evidence>
<evidence type="ECO:0000256" key="19">
    <source>
        <dbReference type="ARBA" id="ARBA00024827"/>
    </source>
</evidence>
<name>A0A9W6M8B3_9MICO</name>
<dbReference type="Pfam" id="PF07730">
    <property type="entry name" value="HisKA_3"/>
    <property type="match status" value="1"/>
</dbReference>
<protein>
    <recommendedName>
        <fullName evidence="6">Oxygen sensor histidine kinase NreB</fullName>
        <ecNumber evidence="5">2.7.13.3</ecNumber>
    </recommendedName>
    <alternativeName>
        <fullName evidence="20">Nitrogen regulation protein B</fullName>
    </alternativeName>
</protein>
<dbReference type="PRINTS" id="PR00344">
    <property type="entry name" value="BCTRLSENSOR"/>
</dbReference>
<evidence type="ECO:0000256" key="13">
    <source>
        <dbReference type="ARBA" id="ARBA00022777"/>
    </source>
</evidence>
<dbReference type="PANTHER" id="PTHR24421">
    <property type="entry name" value="NITRATE/NITRITE SENSOR PROTEIN NARX-RELATED"/>
    <property type="match status" value="1"/>
</dbReference>
<keyword evidence="21" id="KW-0175">Coiled coil</keyword>
<keyword evidence="15" id="KW-0408">Iron</keyword>
<keyword evidence="11 22" id="KW-0812">Transmembrane</keyword>
<comment type="subcellular location">
    <subcellularLocation>
        <location evidence="4">Cell membrane</location>
        <topology evidence="4">Multi-pass membrane protein</topology>
    </subcellularLocation>
    <subcellularLocation>
        <location evidence="3">Cytoplasm</location>
    </subcellularLocation>
</comment>
<evidence type="ECO:0000256" key="14">
    <source>
        <dbReference type="ARBA" id="ARBA00022989"/>
    </source>
</evidence>
<evidence type="ECO:0000256" key="4">
    <source>
        <dbReference type="ARBA" id="ARBA00004651"/>
    </source>
</evidence>
<evidence type="ECO:0000256" key="16">
    <source>
        <dbReference type="ARBA" id="ARBA00023012"/>
    </source>
</evidence>
<dbReference type="Proteomes" id="UP001142325">
    <property type="component" value="Unassembled WGS sequence"/>
</dbReference>
<keyword evidence="12" id="KW-0479">Metal-binding</keyword>
<evidence type="ECO:0000256" key="1">
    <source>
        <dbReference type="ARBA" id="ARBA00000085"/>
    </source>
</evidence>
<evidence type="ECO:0000256" key="5">
    <source>
        <dbReference type="ARBA" id="ARBA00012438"/>
    </source>
</evidence>
<keyword evidence="8" id="KW-0004">4Fe-4S</keyword>
<feature type="transmembrane region" description="Helical" evidence="22">
    <location>
        <begin position="147"/>
        <end position="167"/>
    </location>
</feature>
<dbReference type="GO" id="GO:0005886">
    <property type="term" value="C:plasma membrane"/>
    <property type="evidence" value="ECO:0007669"/>
    <property type="project" value="UniProtKB-SubCell"/>
</dbReference>
<evidence type="ECO:0000259" key="23">
    <source>
        <dbReference type="PROSITE" id="PS50109"/>
    </source>
</evidence>
<feature type="transmembrane region" description="Helical" evidence="22">
    <location>
        <begin position="32"/>
        <end position="50"/>
    </location>
</feature>
<dbReference type="InterPro" id="IPR036890">
    <property type="entry name" value="HATPase_C_sf"/>
</dbReference>
<comment type="cofactor">
    <cofactor evidence="2">
        <name>[4Fe-4S] cluster</name>
        <dbReference type="ChEBI" id="CHEBI:49883"/>
    </cofactor>
</comment>
<keyword evidence="16" id="KW-0902">Two-component regulatory system</keyword>
<evidence type="ECO:0000256" key="15">
    <source>
        <dbReference type="ARBA" id="ARBA00023004"/>
    </source>
</evidence>
<dbReference type="InterPro" id="IPR004358">
    <property type="entry name" value="Sig_transdc_His_kin-like_C"/>
</dbReference>
<feature type="transmembrane region" description="Helical" evidence="22">
    <location>
        <begin position="120"/>
        <end position="140"/>
    </location>
</feature>
<dbReference type="Gene3D" id="3.30.565.10">
    <property type="entry name" value="Histidine kinase-like ATPase, C-terminal domain"/>
    <property type="match status" value="1"/>
</dbReference>
<dbReference type="InterPro" id="IPR011712">
    <property type="entry name" value="Sig_transdc_His_kin_sub3_dim/P"/>
</dbReference>
<dbReference type="InterPro" id="IPR005467">
    <property type="entry name" value="His_kinase_dom"/>
</dbReference>
<evidence type="ECO:0000256" key="8">
    <source>
        <dbReference type="ARBA" id="ARBA00022485"/>
    </source>
</evidence>
<evidence type="ECO:0000256" key="6">
    <source>
        <dbReference type="ARBA" id="ARBA00017322"/>
    </source>
</evidence>
<dbReference type="InterPro" id="IPR003594">
    <property type="entry name" value="HATPase_dom"/>
</dbReference>
<organism evidence="24 25">
    <name type="scientific">Microbacterium keratanolyticum</name>
    <dbReference type="NCBI Taxonomy" id="67574"/>
    <lineage>
        <taxon>Bacteria</taxon>
        <taxon>Bacillati</taxon>
        <taxon>Actinomycetota</taxon>
        <taxon>Actinomycetes</taxon>
        <taxon>Micrococcales</taxon>
        <taxon>Microbacteriaceae</taxon>
        <taxon>Microbacterium</taxon>
    </lineage>
</organism>
<keyword evidence="10" id="KW-0808">Transferase</keyword>
<dbReference type="CDD" id="cd16917">
    <property type="entry name" value="HATPase_UhpB-NarQ-NarX-like"/>
    <property type="match status" value="1"/>
</dbReference>
<evidence type="ECO:0000313" key="24">
    <source>
        <dbReference type="EMBL" id="GLK01685.1"/>
    </source>
</evidence>
<keyword evidence="17" id="KW-0411">Iron-sulfur</keyword>
<dbReference type="PROSITE" id="PS50109">
    <property type="entry name" value="HIS_KIN"/>
    <property type="match status" value="1"/>
</dbReference>
<dbReference type="GO" id="GO:0046983">
    <property type="term" value="F:protein dimerization activity"/>
    <property type="evidence" value="ECO:0007669"/>
    <property type="project" value="InterPro"/>
</dbReference>
<comment type="function">
    <text evidence="19">Member of the two-component regulatory system NreB/NreC involved in the control of dissimilatory nitrate/nitrite reduction in response to oxygen. NreB functions as a direct oxygen sensor histidine kinase which is autophosphorylated, in the absence of oxygen, probably at the conserved histidine residue, and transfers its phosphate group probably to a conserved aspartate residue of NreC. NreB/NreC activates the expression of the nitrate (narGHJI) and nitrite (nir) reductase operons, as well as the putative nitrate transporter gene narT.</text>
</comment>
<gene>
    <name evidence="24" type="ORF">GCM10017596_14000</name>
</gene>
<reference evidence="24" key="2">
    <citation type="submission" date="2023-01" db="EMBL/GenBank/DDBJ databases">
        <authorList>
            <person name="Sun Q."/>
            <person name="Evtushenko L."/>
        </authorList>
    </citation>
    <scope>NUCLEOTIDE SEQUENCE</scope>
    <source>
        <strain evidence="24">VKM Ac-1958</strain>
    </source>
</reference>
<evidence type="ECO:0000256" key="22">
    <source>
        <dbReference type="SAM" id="Phobius"/>
    </source>
</evidence>
<dbReference type="SUPFAM" id="SSF55874">
    <property type="entry name" value="ATPase domain of HSP90 chaperone/DNA topoisomerase II/histidine kinase"/>
    <property type="match status" value="1"/>
</dbReference>
<dbReference type="PANTHER" id="PTHR24421:SF37">
    <property type="entry name" value="SENSOR HISTIDINE KINASE NARS"/>
    <property type="match status" value="1"/>
</dbReference>
<keyword evidence="14 22" id="KW-1133">Transmembrane helix</keyword>
<evidence type="ECO:0000256" key="11">
    <source>
        <dbReference type="ARBA" id="ARBA00022692"/>
    </source>
</evidence>
<feature type="transmembrane region" description="Helical" evidence="22">
    <location>
        <begin position="84"/>
        <end position="108"/>
    </location>
</feature>
<dbReference type="PIRSF" id="PIRSF037434">
    <property type="entry name" value="STHK_ChrS"/>
    <property type="match status" value="1"/>
</dbReference>
<evidence type="ECO:0000256" key="17">
    <source>
        <dbReference type="ARBA" id="ARBA00023014"/>
    </source>
</evidence>
<dbReference type="GO" id="GO:0046872">
    <property type="term" value="F:metal ion binding"/>
    <property type="evidence" value="ECO:0007669"/>
    <property type="project" value="UniProtKB-KW"/>
</dbReference>
<dbReference type="RefSeq" id="WP_271171514.1">
    <property type="nucleotide sequence ID" value="NZ_BSET01000001.1"/>
</dbReference>
<dbReference type="SMART" id="SM00387">
    <property type="entry name" value="HATPase_c"/>
    <property type="match status" value="1"/>
</dbReference>
<dbReference type="GO" id="GO:0051539">
    <property type="term" value="F:4 iron, 4 sulfur cluster binding"/>
    <property type="evidence" value="ECO:0007669"/>
    <property type="project" value="UniProtKB-KW"/>
</dbReference>
<dbReference type="Pfam" id="PF02518">
    <property type="entry name" value="HATPase_c"/>
    <property type="match status" value="1"/>
</dbReference>
<dbReference type="AlphaFoldDB" id="A0A9W6M8B3"/>
<evidence type="ECO:0000256" key="20">
    <source>
        <dbReference type="ARBA" id="ARBA00030800"/>
    </source>
</evidence>
<evidence type="ECO:0000256" key="21">
    <source>
        <dbReference type="SAM" id="Coils"/>
    </source>
</evidence>
<keyword evidence="18 22" id="KW-0472">Membrane</keyword>
<keyword evidence="25" id="KW-1185">Reference proteome</keyword>
<evidence type="ECO:0000256" key="3">
    <source>
        <dbReference type="ARBA" id="ARBA00004496"/>
    </source>
</evidence>